<accession>A0A8J3PP74</accession>
<comment type="similarity">
    <text evidence="7">Belongs to the binding-protein-dependent transport system permease family.</text>
</comment>
<feature type="transmembrane region" description="Helical" evidence="7">
    <location>
        <begin position="240"/>
        <end position="263"/>
    </location>
</feature>
<keyword evidence="2 7" id="KW-0813">Transport</keyword>
<keyword evidence="6 7" id="KW-0472">Membrane</keyword>
<comment type="caution">
    <text evidence="10">The sequence shown here is derived from an EMBL/GenBank/DDBJ whole genome shotgun (WGS) entry which is preliminary data.</text>
</comment>
<dbReference type="Proteomes" id="UP000653674">
    <property type="component" value="Unassembled WGS sequence"/>
</dbReference>
<gene>
    <name evidence="10" type="ORF">Pfl04_51610</name>
</gene>
<keyword evidence="3" id="KW-1003">Cell membrane</keyword>
<feature type="transmembrane region" description="Helical" evidence="7">
    <location>
        <begin position="283"/>
        <end position="300"/>
    </location>
</feature>
<dbReference type="AlphaFoldDB" id="A0A8J3PP74"/>
<sequence>MSTTPTSRQVETGDGAERPAHAESPRAVAATGDGAVSLSPPAARRTSNSLLRRFFRRPMAVVFAAFLVATAVACFVGPFFAHPPNAARFEVLQGPSAAHPMGTDPLGRDLLARVLAGGQVSLIVGISVAVLCLTIAIVVGGFAGYYGGLADTLLMKVAELFQVVPAIILALVVAAMLGSSMTMIIFILSFTMWPQVARIVRVESMKVAELGYVESARTVGFGSLRIFFSDVLPNAMPPVLVATTMTVGRAILLESGLAFLGLGDANTPSWGALLNTAQSHIQTAWWLTFFPGLAIFLVVLSTNMLGDMLNDTLNPTLSRVK</sequence>
<dbReference type="Pfam" id="PF00528">
    <property type="entry name" value="BPD_transp_1"/>
    <property type="match status" value="1"/>
</dbReference>
<evidence type="ECO:0000313" key="10">
    <source>
        <dbReference type="EMBL" id="GIG76757.1"/>
    </source>
</evidence>
<dbReference type="RefSeq" id="WP_168071834.1">
    <property type="nucleotide sequence ID" value="NZ_BAAAQJ010000003.1"/>
</dbReference>
<evidence type="ECO:0000259" key="9">
    <source>
        <dbReference type="PROSITE" id="PS50928"/>
    </source>
</evidence>
<evidence type="ECO:0000256" key="5">
    <source>
        <dbReference type="ARBA" id="ARBA00022989"/>
    </source>
</evidence>
<dbReference type="InterPro" id="IPR000515">
    <property type="entry name" value="MetI-like"/>
</dbReference>
<proteinExistence type="inferred from homology"/>
<feature type="region of interest" description="Disordered" evidence="8">
    <location>
        <begin position="1"/>
        <end position="42"/>
    </location>
</feature>
<evidence type="ECO:0000256" key="6">
    <source>
        <dbReference type="ARBA" id="ARBA00023136"/>
    </source>
</evidence>
<comment type="subcellular location">
    <subcellularLocation>
        <location evidence="1 7">Cell membrane</location>
        <topology evidence="1 7">Multi-pass membrane protein</topology>
    </subcellularLocation>
</comment>
<evidence type="ECO:0000256" key="1">
    <source>
        <dbReference type="ARBA" id="ARBA00004651"/>
    </source>
</evidence>
<evidence type="ECO:0000256" key="3">
    <source>
        <dbReference type="ARBA" id="ARBA00022475"/>
    </source>
</evidence>
<keyword evidence="4 7" id="KW-0812">Transmembrane</keyword>
<keyword evidence="11" id="KW-1185">Reference proteome</keyword>
<dbReference type="InterPro" id="IPR035906">
    <property type="entry name" value="MetI-like_sf"/>
</dbReference>
<feature type="transmembrane region" description="Helical" evidence="7">
    <location>
        <begin position="167"/>
        <end position="190"/>
    </location>
</feature>
<dbReference type="PANTHER" id="PTHR43386:SF1">
    <property type="entry name" value="D,D-DIPEPTIDE TRANSPORT SYSTEM PERMEASE PROTEIN DDPC-RELATED"/>
    <property type="match status" value="1"/>
</dbReference>
<reference evidence="10" key="1">
    <citation type="submission" date="2021-01" db="EMBL/GenBank/DDBJ databases">
        <title>Whole genome shotgun sequence of Planosporangium flavigriseum NBRC 105377.</title>
        <authorList>
            <person name="Komaki H."/>
            <person name="Tamura T."/>
        </authorList>
    </citation>
    <scope>NUCLEOTIDE SEQUENCE</scope>
    <source>
        <strain evidence="10">NBRC 105377</strain>
    </source>
</reference>
<feature type="transmembrane region" description="Helical" evidence="7">
    <location>
        <begin position="120"/>
        <end position="146"/>
    </location>
</feature>
<feature type="domain" description="ABC transmembrane type-1" evidence="9">
    <location>
        <begin position="122"/>
        <end position="306"/>
    </location>
</feature>
<protein>
    <submittedName>
        <fullName evidence="10">Peptide ABC transporter permease</fullName>
    </submittedName>
</protein>
<feature type="compositionally biased region" description="Basic and acidic residues" evidence="8">
    <location>
        <begin position="15"/>
        <end position="24"/>
    </location>
</feature>
<organism evidence="10 11">
    <name type="scientific">Planosporangium flavigriseum</name>
    <dbReference type="NCBI Taxonomy" id="373681"/>
    <lineage>
        <taxon>Bacteria</taxon>
        <taxon>Bacillati</taxon>
        <taxon>Actinomycetota</taxon>
        <taxon>Actinomycetes</taxon>
        <taxon>Micromonosporales</taxon>
        <taxon>Micromonosporaceae</taxon>
        <taxon>Planosporangium</taxon>
    </lineage>
</organism>
<dbReference type="Gene3D" id="1.10.3720.10">
    <property type="entry name" value="MetI-like"/>
    <property type="match status" value="1"/>
</dbReference>
<dbReference type="SUPFAM" id="SSF161098">
    <property type="entry name" value="MetI-like"/>
    <property type="match status" value="1"/>
</dbReference>
<dbReference type="Pfam" id="PF12911">
    <property type="entry name" value="OppC_N"/>
    <property type="match status" value="1"/>
</dbReference>
<keyword evidence="5 7" id="KW-1133">Transmembrane helix</keyword>
<dbReference type="EMBL" id="BONU01000077">
    <property type="protein sequence ID" value="GIG76757.1"/>
    <property type="molecule type" value="Genomic_DNA"/>
</dbReference>
<dbReference type="PANTHER" id="PTHR43386">
    <property type="entry name" value="OLIGOPEPTIDE TRANSPORT SYSTEM PERMEASE PROTEIN APPC"/>
    <property type="match status" value="1"/>
</dbReference>
<evidence type="ECO:0000313" key="11">
    <source>
        <dbReference type="Proteomes" id="UP000653674"/>
    </source>
</evidence>
<evidence type="ECO:0000256" key="2">
    <source>
        <dbReference type="ARBA" id="ARBA00022448"/>
    </source>
</evidence>
<name>A0A8J3PP74_9ACTN</name>
<feature type="transmembrane region" description="Helical" evidence="7">
    <location>
        <begin position="60"/>
        <end position="81"/>
    </location>
</feature>
<evidence type="ECO:0000256" key="8">
    <source>
        <dbReference type="SAM" id="MobiDB-lite"/>
    </source>
</evidence>
<dbReference type="InterPro" id="IPR025966">
    <property type="entry name" value="OppC_N"/>
</dbReference>
<dbReference type="GO" id="GO:0005886">
    <property type="term" value="C:plasma membrane"/>
    <property type="evidence" value="ECO:0007669"/>
    <property type="project" value="UniProtKB-SubCell"/>
</dbReference>
<dbReference type="CDD" id="cd06261">
    <property type="entry name" value="TM_PBP2"/>
    <property type="match status" value="1"/>
</dbReference>
<dbReference type="InterPro" id="IPR050366">
    <property type="entry name" value="BP-dependent_transpt_permease"/>
</dbReference>
<dbReference type="PROSITE" id="PS50928">
    <property type="entry name" value="ABC_TM1"/>
    <property type="match status" value="1"/>
</dbReference>
<evidence type="ECO:0000256" key="7">
    <source>
        <dbReference type="RuleBase" id="RU363032"/>
    </source>
</evidence>
<dbReference type="GO" id="GO:0055085">
    <property type="term" value="P:transmembrane transport"/>
    <property type="evidence" value="ECO:0007669"/>
    <property type="project" value="InterPro"/>
</dbReference>
<evidence type="ECO:0000256" key="4">
    <source>
        <dbReference type="ARBA" id="ARBA00022692"/>
    </source>
</evidence>
<feature type="compositionally biased region" description="Polar residues" evidence="8">
    <location>
        <begin position="1"/>
        <end position="10"/>
    </location>
</feature>